<evidence type="ECO:0000313" key="3">
    <source>
        <dbReference type="Proteomes" id="UP000034531"/>
    </source>
</evidence>
<feature type="coiled-coil region" evidence="1">
    <location>
        <begin position="96"/>
        <end position="123"/>
    </location>
</feature>
<gene>
    <name evidence="2" type="ORF">UT84_C0002G0020</name>
</gene>
<comment type="caution">
    <text evidence="2">The sequence shown here is derived from an EMBL/GenBank/DDBJ whole genome shotgun (WGS) entry which is preliminary data.</text>
</comment>
<dbReference type="EMBL" id="LBYI01000002">
    <property type="protein sequence ID" value="KKR51159.1"/>
    <property type="molecule type" value="Genomic_DNA"/>
</dbReference>
<reference evidence="2 3" key="1">
    <citation type="journal article" date="2015" name="Nature">
        <title>rRNA introns, odd ribosomes, and small enigmatic genomes across a large radiation of phyla.</title>
        <authorList>
            <person name="Brown C.T."/>
            <person name="Hug L.A."/>
            <person name="Thomas B.C."/>
            <person name="Sharon I."/>
            <person name="Castelle C.J."/>
            <person name="Singh A."/>
            <person name="Wilkins M.J."/>
            <person name="Williams K.H."/>
            <person name="Banfield J.F."/>
        </authorList>
    </citation>
    <scope>NUCLEOTIDE SEQUENCE [LARGE SCALE GENOMIC DNA]</scope>
</reference>
<organism evidence="2 3">
    <name type="scientific">Candidatus Curtissbacteria bacterium GW2011_GWA1_40_16</name>
    <dbReference type="NCBI Taxonomy" id="1618405"/>
    <lineage>
        <taxon>Bacteria</taxon>
        <taxon>Candidatus Curtissiibacteriota</taxon>
    </lineage>
</organism>
<proteinExistence type="predicted"/>
<name>A0A0G0REN9_9BACT</name>
<keyword evidence="1" id="KW-0175">Coiled coil</keyword>
<dbReference type="Proteomes" id="UP000034531">
    <property type="component" value="Unassembled WGS sequence"/>
</dbReference>
<protein>
    <submittedName>
        <fullName evidence="2">Uncharacterized protein</fullName>
    </submittedName>
</protein>
<evidence type="ECO:0000256" key="1">
    <source>
        <dbReference type="SAM" id="Coils"/>
    </source>
</evidence>
<evidence type="ECO:0000313" key="2">
    <source>
        <dbReference type="EMBL" id="KKR51159.1"/>
    </source>
</evidence>
<dbReference type="AlphaFoldDB" id="A0A0G0REN9"/>
<sequence>MADSPKIQLPDKIVDVTDTPVDEKSDEANLVLTLEGTIKNHISQIDKLRIELSEEKAMLADAFEGDPTYKEHAEAAKVANKVKSATKAEILKRPSVAVLAEKVKSLSSQMKELQAALSDYLGEFNRLSGMTEIEGEDGELREIVYVAKLVKKPR</sequence>
<accession>A0A0G0REN9</accession>